<keyword evidence="1" id="KW-0472">Membrane</keyword>
<proteinExistence type="predicted"/>
<evidence type="ECO:0000313" key="3">
    <source>
        <dbReference type="Proteomes" id="UP000269945"/>
    </source>
</evidence>
<evidence type="ECO:0000313" key="2">
    <source>
        <dbReference type="EMBL" id="VCX30526.1"/>
    </source>
</evidence>
<dbReference type="Proteomes" id="UP000269945">
    <property type="component" value="Unassembled WGS sequence"/>
</dbReference>
<dbReference type="AlphaFoldDB" id="A0A9X9M2C0"/>
<keyword evidence="1" id="KW-1133">Transmembrane helix</keyword>
<accession>A0A9X9M2C0</accession>
<feature type="non-terminal residue" evidence="2">
    <location>
        <position position="1"/>
    </location>
</feature>
<evidence type="ECO:0000256" key="1">
    <source>
        <dbReference type="SAM" id="Phobius"/>
    </source>
</evidence>
<sequence length="120" mass="12810">SRWSESLAAATAATGGGAEAGSKDCEVGNREFLDSLSGILSAAGELSFVQCVGAAGAGGSAARGGAESKKVSLSSMKNQRRKTKRIVDKFFPICITFPSWIHFIALLCDVRSFLFFWFFF</sequence>
<organism evidence="2 3">
    <name type="scientific">Gulo gulo</name>
    <name type="common">Wolverine</name>
    <name type="synonym">Gluton</name>
    <dbReference type="NCBI Taxonomy" id="48420"/>
    <lineage>
        <taxon>Eukaryota</taxon>
        <taxon>Metazoa</taxon>
        <taxon>Chordata</taxon>
        <taxon>Craniata</taxon>
        <taxon>Vertebrata</taxon>
        <taxon>Euteleostomi</taxon>
        <taxon>Mammalia</taxon>
        <taxon>Eutheria</taxon>
        <taxon>Laurasiatheria</taxon>
        <taxon>Carnivora</taxon>
        <taxon>Caniformia</taxon>
        <taxon>Musteloidea</taxon>
        <taxon>Mustelidae</taxon>
        <taxon>Guloninae</taxon>
        <taxon>Gulo</taxon>
    </lineage>
</organism>
<protein>
    <submittedName>
        <fullName evidence="2">Uncharacterized protein</fullName>
    </submittedName>
</protein>
<dbReference type="EMBL" id="CYRY02038365">
    <property type="protein sequence ID" value="VCX30526.1"/>
    <property type="molecule type" value="Genomic_DNA"/>
</dbReference>
<feature type="transmembrane region" description="Helical" evidence="1">
    <location>
        <begin position="90"/>
        <end position="119"/>
    </location>
</feature>
<name>A0A9X9M2C0_GULGU</name>
<reference evidence="2 3" key="1">
    <citation type="submission" date="2018-10" db="EMBL/GenBank/DDBJ databases">
        <authorList>
            <person name="Ekblom R."/>
            <person name="Jareborg N."/>
        </authorList>
    </citation>
    <scope>NUCLEOTIDE SEQUENCE [LARGE SCALE GENOMIC DNA]</scope>
    <source>
        <tissue evidence="2">Muscle</tissue>
    </source>
</reference>
<keyword evidence="1" id="KW-0812">Transmembrane</keyword>
<keyword evidence="3" id="KW-1185">Reference proteome</keyword>
<gene>
    <name evidence="2" type="ORF">BN2614_LOCUS3</name>
</gene>
<comment type="caution">
    <text evidence="2">The sequence shown here is derived from an EMBL/GenBank/DDBJ whole genome shotgun (WGS) entry which is preliminary data.</text>
</comment>